<dbReference type="PANTHER" id="PTHR12111:SF2">
    <property type="entry name" value="SPLICING FACTOR YJU2B-RELATED"/>
    <property type="match status" value="1"/>
</dbReference>
<feature type="compositionally biased region" description="Basic and acidic residues" evidence="2">
    <location>
        <begin position="234"/>
        <end position="250"/>
    </location>
</feature>
<protein>
    <submittedName>
        <fullName evidence="3">Protein saf4</fullName>
    </submittedName>
</protein>
<feature type="compositionally biased region" description="Polar residues" evidence="2">
    <location>
        <begin position="251"/>
        <end position="261"/>
    </location>
</feature>
<dbReference type="EMBL" id="JAPDMZ010000004">
    <property type="protein sequence ID" value="KAK0557587.1"/>
    <property type="molecule type" value="Genomic_DNA"/>
</dbReference>
<dbReference type="Pfam" id="PF04502">
    <property type="entry name" value="Saf4_Yju2"/>
    <property type="match status" value="1"/>
</dbReference>
<reference evidence="3" key="1">
    <citation type="journal article" date="2023" name="PhytoFront">
        <title>Draft Genome Resources of Seven Strains of Tilletia horrida, Causal Agent of Kernel Smut of Rice.</title>
        <authorList>
            <person name="Khanal S."/>
            <person name="Antony Babu S."/>
            <person name="Zhou X.G."/>
        </authorList>
    </citation>
    <scope>NUCLEOTIDE SEQUENCE</scope>
    <source>
        <strain evidence="3">TX6</strain>
    </source>
</reference>
<comment type="caution">
    <text evidence="3">The sequence shown here is derived from an EMBL/GenBank/DDBJ whole genome shotgun (WGS) entry which is preliminary data.</text>
</comment>
<dbReference type="InterPro" id="IPR007590">
    <property type="entry name" value="Saf4/Yju2"/>
</dbReference>
<dbReference type="PANTHER" id="PTHR12111">
    <property type="entry name" value="SPLICING FACTOR YJU2"/>
    <property type="match status" value="1"/>
</dbReference>
<name>A0AAN6JUS4_9BASI</name>
<feature type="region of interest" description="Disordered" evidence="2">
    <location>
        <begin position="234"/>
        <end position="316"/>
    </location>
</feature>
<keyword evidence="4" id="KW-1185">Reference proteome</keyword>
<dbReference type="AlphaFoldDB" id="A0AAN6JUS4"/>
<evidence type="ECO:0000313" key="3">
    <source>
        <dbReference type="EMBL" id="KAK0557587.1"/>
    </source>
</evidence>
<proteinExistence type="inferred from homology"/>
<feature type="region of interest" description="Disordered" evidence="2">
    <location>
        <begin position="111"/>
        <end position="155"/>
    </location>
</feature>
<dbReference type="GO" id="GO:0005684">
    <property type="term" value="C:U2-type spliceosomal complex"/>
    <property type="evidence" value="ECO:0007669"/>
    <property type="project" value="TreeGrafter"/>
</dbReference>
<sequence>MQGFNMGRYRPPEDDPSKTSWNKSHPLGKRAHKLDQGILVVRFELPFSIWCGSCETPIGQGVRFNAEKKKVGNYLSTPIYAFRCKCSTCKNYFEIQTDPKNTRYVVTEGARAKDEEWDPEENGGFAAYETEPSTSSQPPDAFSQLEKTNTQVARAKSAQERILELEAHSSARSSDPYALNFRLRSSFRVEKKEREGQERKDEALRRKMGWNSDRKLLPENESDAEVARLAWAKEKDAAAQRRVEEGKMDATHTSSDLSLVRNSLPDPNVKASSSSSRKARSSVQNHSRSSGGGTKDASKASASHRKALPLSSKLAKTPKALALAARVINNTKRKLDPFNTS</sequence>
<dbReference type="GO" id="GO:0000398">
    <property type="term" value="P:mRNA splicing, via spliceosome"/>
    <property type="evidence" value="ECO:0007669"/>
    <property type="project" value="InterPro"/>
</dbReference>
<gene>
    <name evidence="3" type="primary">saf4</name>
    <name evidence="3" type="ORF">OC846_000375</name>
</gene>
<accession>A0AAN6JUS4</accession>
<organism evidence="3 4">
    <name type="scientific">Tilletia horrida</name>
    <dbReference type="NCBI Taxonomy" id="155126"/>
    <lineage>
        <taxon>Eukaryota</taxon>
        <taxon>Fungi</taxon>
        <taxon>Dikarya</taxon>
        <taxon>Basidiomycota</taxon>
        <taxon>Ustilaginomycotina</taxon>
        <taxon>Exobasidiomycetes</taxon>
        <taxon>Tilletiales</taxon>
        <taxon>Tilletiaceae</taxon>
        <taxon>Tilletia</taxon>
    </lineage>
</organism>
<evidence type="ECO:0000256" key="2">
    <source>
        <dbReference type="SAM" id="MobiDB-lite"/>
    </source>
</evidence>
<dbReference type="GO" id="GO:0071014">
    <property type="term" value="C:post-mRNA release spliceosomal complex"/>
    <property type="evidence" value="ECO:0007669"/>
    <property type="project" value="TreeGrafter"/>
</dbReference>
<feature type="region of interest" description="Disordered" evidence="2">
    <location>
        <begin position="1"/>
        <end position="28"/>
    </location>
</feature>
<comment type="similarity">
    <text evidence="1">Belongs to the CWC16 family.</text>
</comment>
<evidence type="ECO:0000313" key="4">
    <source>
        <dbReference type="Proteomes" id="UP001176517"/>
    </source>
</evidence>
<dbReference type="Proteomes" id="UP001176517">
    <property type="component" value="Unassembled WGS sequence"/>
</dbReference>
<evidence type="ECO:0000256" key="1">
    <source>
        <dbReference type="ARBA" id="ARBA00005595"/>
    </source>
</evidence>